<reference evidence="3 4" key="1">
    <citation type="submission" date="2014-04" db="EMBL/GenBank/DDBJ databases">
        <authorList>
            <consortium name="DOE Joint Genome Institute"/>
            <person name="Kuo A."/>
            <person name="Zuccaro A."/>
            <person name="Kohler A."/>
            <person name="Nagy L.G."/>
            <person name="Floudas D."/>
            <person name="Copeland A."/>
            <person name="Barry K.W."/>
            <person name="Cichocki N."/>
            <person name="Veneault-Fourrey C."/>
            <person name="LaButti K."/>
            <person name="Lindquist E.A."/>
            <person name="Lipzen A."/>
            <person name="Lundell T."/>
            <person name="Morin E."/>
            <person name="Murat C."/>
            <person name="Sun H."/>
            <person name="Tunlid A."/>
            <person name="Henrissat B."/>
            <person name="Grigoriev I.V."/>
            <person name="Hibbett D.S."/>
            <person name="Martin F."/>
            <person name="Nordberg H.P."/>
            <person name="Cantor M.N."/>
            <person name="Hua S.X."/>
        </authorList>
    </citation>
    <scope>NUCLEOTIDE SEQUENCE [LARGE SCALE GENOMIC DNA]</scope>
    <source>
        <strain evidence="3 4">MAFF 305830</strain>
    </source>
</reference>
<keyword evidence="2" id="KW-0732">Signal</keyword>
<feature type="region of interest" description="Disordered" evidence="1">
    <location>
        <begin position="102"/>
        <end position="205"/>
    </location>
</feature>
<keyword evidence="4" id="KW-1185">Reference proteome</keyword>
<evidence type="ECO:0000256" key="1">
    <source>
        <dbReference type="SAM" id="MobiDB-lite"/>
    </source>
</evidence>
<feature type="compositionally biased region" description="Basic and acidic residues" evidence="1">
    <location>
        <begin position="39"/>
        <end position="54"/>
    </location>
</feature>
<feature type="compositionally biased region" description="Basic residues" evidence="1">
    <location>
        <begin position="108"/>
        <end position="120"/>
    </location>
</feature>
<evidence type="ECO:0000256" key="2">
    <source>
        <dbReference type="SAM" id="SignalP"/>
    </source>
</evidence>
<dbReference type="EMBL" id="KN824284">
    <property type="protein sequence ID" value="KIM30526.1"/>
    <property type="molecule type" value="Genomic_DNA"/>
</dbReference>
<feature type="chain" id="PRO_5002175676" evidence="2">
    <location>
        <begin position="26"/>
        <end position="334"/>
    </location>
</feature>
<feature type="compositionally biased region" description="Basic residues" evidence="1">
    <location>
        <begin position="127"/>
        <end position="163"/>
    </location>
</feature>
<organism evidence="3 4">
    <name type="scientific">Serendipita vermifera MAFF 305830</name>
    <dbReference type="NCBI Taxonomy" id="933852"/>
    <lineage>
        <taxon>Eukaryota</taxon>
        <taxon>Fungi</taxon>
        <taxon>Dikarya</taxon>
        <taxon>Basidiomycota</taxon>
        <taxon>Agaricomycotina</taxon>
        <taxon>Agaricomycetes</taxon>
        <taxon>Sebacinales</taxon>
        <taxon>Serendipitaceae</taxon>
        <taxon>Serendipita</taxon>
    </lineage>
</organism>
<dbReference type="Proteomes" id="UP000054097">
    <property type="component" value="Unassembled WGS sequence"/>
</dbReference>
<feature type="compositionally biased region" description="Gly residues" evidence="1">
    <location>
        <begin position="184"/>
        <end position="195"/>
    </location>
</feature>
<sequence>MRFHRTSQLITTFLFLFYSIGPILALPVHSVRTISDAEPLHEESGLRPHAKNQDRNPPVASHAAPIESVGYSSRVPNRLPTPALVADGSPAGPSLHRRFLKNLLGGSRKSRLRATGRSRKAAPAPKRAARKSKPASRGVIRNRKSTSRRVAQKSKPASRRVPKSKSASAWGRKANSAARIGNRLFGGRGSRGSGQGRTKAGRKQGPLHKALKGFVKQHGAAIRGAINKAVKWVADTGAKVAKFGLKVVSTVASVASKVVGFIPGVGKAVGKAVGGLGHAANAASNAIKADLGPHLEKGMQVMDKIRNPVGGTAGKVLDAVLKRDVGESLSARGF</sequence>
<proteinExistence type="predicted"/>
<evidence type="ECO:0000313" key="3">
    <source>
        <dbReference type="EMBL" id="KIM30526.1"/>
    </source>
</evidence>
<gene>
    <name evidence="3" type="ORF">M408DRAFT_328095</name>
</gene>
<dbReference type="HOGENOM" id="CLU_831996_0_0_1"/>
<protein>
    <submittedName>
        <fullName evidence="3">Uncharacterized protein</fullName>
    </submittedName>
</protein>
<feature type="region of interest" description="Disordered" evidence="1">
    <location>
        <begin position="39"/>
        <end position="61"/>
    </location>
</feature>
<name>A0A0C3BGC9_SERVB</name>
<accession>A0A0C3BGC9</accession>
<reference evidence="4" key="2">
    <citation type="submission" date="2015-01" db="EMBL/GenBank/DDBJ databases">
        <title>Evolutionary Origins and Diversification of the Mycorrhizal Mutualists.</title>
        <authorList>
            <consortium name="DOE Joint Genome Institute"/>
            <consortium name="Mycorrhizal Genomics Consortium"/>
            <person name="Kohler A."/>
            <person name="Kuo A."/>
            <person name="Nagy L.G."/>
            <person name="Floudas D."/>
            <person name="Copeland A."/>
            <person name="Barry K.W."/>
            <person name="Cichocki N."/>
            <person name="Veneault-Fourrey C."/>
            <person name="LaButti K."/>
            <person name="Lindquist E.A."/>
            <person name="Lipzen A."/>
            <person name="Lundell T."/>
            <person name="Morin E."/>
            <person name="Murat C."/>
            <person name="Riley R."/>
            <person name="Ohm R."/>
            <person name="Sun H."/>
            <person name="Tunlid A."/>
            <person name="Henrissat B."/>
            <person name="Grigoriev I.V."/>
            <person name="Hibbett D.S."/>
            <person name="Martin F."/>
        </authorList>
    </citation>
    <scope>NUCLEOTIDE SEQUENCE [LARGE SCALE GENOMIC DNA]</scope>
    <source>
        <strain evidence="4">MAFF 305830</strain>
    </source>
</reference>
<dbReference type="AlphaFoldDB" id="A0A0C3BGC9"/>
<evidence type="ECO:0000313" key="4">
    <source>
        <dbReference type="Proteomes" id="UP000054097"/>
    </source>
</evidence>
<feature type="signal peptide" evidence="2">
    <location>
        <begin position="1"/>
        <end position="25"/>
    </location>
</feature>